<evidence type="ECO:0000256" key="1">
    <source>
        <dbReference type="SAM" id="Coils"/>
    </source>
</evidence>
<name>A0A974CSG9_XENLA</name>
<feature type="compositionally biased region" description="Basic and acidic residues" evidence="2">
    <location>
        <begin position="200"/>
        <end position="227"/>
    </location>
</feature>
<feature type="region of interest" description="Disordered" evidence="2">
    <location>
        <begin position="186"/>
        <end position="227"/>
    </location>
</feature>
<keyword evidence="1" id="KW-0175">Coiled coil</keyword>
<proteinExistence type="predicted"/>
<dbReference type="AlphaFoldDB" id="A0A974CSG9"/>
<dbReference type="Proteomes" id="UP000694892">
    <property type="component" value="Chromosome 5S"/>
</dbReference>
<organism evidence="3 4">
    <name type="scientific">Xenopus laevis</name>
    <name type="common">African clawed frog</name>
    <dbReference type="NCBI Taxonomy" id="8355"/>
    <lineage>
        <taxon>Eukaryota</taxon>
        <taxon>Metazoa</taxon>
        <taxon>Chordata</taxon>
        <taxon>Craniata</taxon>
        <taxon>Vertebrata</taxon>
        <taxon>Euteleostomi</taxon>
        <taxon>Amphibia</taxon>
        <taxon>Batrachia</taxon>
        <taxon>Anura</taxon>
        <taxon>Pipoidea</taxon>
        <taxon>Pipidae</taxon>
        <taxon>Xenopodinae</taxon>
        <taxon>Xenopus</taxon>
        <taxon>Xenopus</taxon>
    </lineage>
</organism>
<evidence type="ECO:0000313" key="4">
    <source>
        <dbReference type="Proteomes" id="UP000694892"/>
    </source>
</evidence>
<sequence>MASPKHPDRQVFSYTEAQAEEIVAAFALSAGFLRVPVSSQLQRKLEGLNCRAIDLELHAETLAEYFVNKRIPRGLRISLRPMLFAGNEEFRLRFAQILNKCSFDIMTLTVEFISKELESVRTEMQKIDEQLSAGSSAQELAELKDQMQIKLDKYKSENEKQKRQKYDRDTVDYERGRVYAWNHWDGTKREGPRSASVPRNMERSSRIEDQREDANLDTRHFLDIRGD</sequence>
<protein>
    <submittedName>
        <fullName evidence="3">Uncharacterized protein</fullName>
    </submittedName>
</protein>
<reference evidence="4" key="1">
    <citation type="journal article" date="2016" name="Nature">
        <title>Genome evolution in the allotetraploid frog Xenopus laevis.</title>
        <authorList>
            <person name="Session A.M."/>
            <person name="Uno Y."/>
            <person name="Kwon T."/>
            <person name="Chapman J.A."/>
            <person name="Toyoda A."/>
            <person name="Takahashi S."/>
            <person name="Fukui A."/>
            <person name="Hikosaka A."/>
            <person name="Suzuki A."/>
            <person name="Kondo M."/>
            <person name="van Heeringen S.J."/>
            <person name="Quigley I."/>
            <person name="Heinz S."/>
            <person name="Ogino H."/>
            <person name="Ochi H."/>
            <person name="Hellsten U."/>
            <person name="Lyons J.B."/>
            <person name="Simakov O."/>
            <person name="Putnam N."/>
            <person name="Stites J."/>
            <person name="Kuroki Y."/>
            <person name="Tanaka T."/>
            <person name="Michiue T."/>
            <person name="Watanabe M."/>
            <person name="Bogdanovic O."/>
            <person name="Lister R."/>
            <person name="Georgiou G."/>
            <person name="Paranjpe S.S."/>
            <person name="van Kruijsbergen I."/>
            <person name="Shu S."/>
            <person name="Carlson J."/>
            <person name="Kinoshita T."/>
            <person name="Ohta Y."/>
            <person name="Mawaribuchi S."/>
            <person name="Jenkins J."/>
            <person name="Grimwood J."/>
            <person name="Schmutz J."/>
            <person name="Mitros T."/>
            <person name="Mozaffari S.V."/>
            <person name="Suzuki Y."/>
            <person name="Haramoto Y."/>
            <person name="Yamamoto T.S."/>
            <person name="Takagi C."/>
            <person name="Heald R."/>
            <person name="Miller K."/>
            <person name="Haudenschild C."/>
            <person name="Kitzman J."/>
            <person name="Nakayama T."/>
            <person name="Izutsu Y."/>
            <person name="Robert J."/>
            <person name="Fortriede J."/>
            <person name="Burns K."/>
            <person name="Lotay V."/>
            <person name="Karimi K."/>
            <person name="Yasuoka Y."/>
            <person name="Dichmann D.S."/>
            <person name="Flajnik M.F."/>
            <person name="Houston D.W."/>
            <person name="Shendure J."/>
            <person name="DuPasquier L."/>
            <person name="Vize P.D."/>
            <person name="Zorn A.M."/>
            <person name="Ito M."/>
            <person name="Marcotte E.M."/>
            <person name="Wallingford J.B."/>
            <person name="Ito Y."/>
            <person name="Asashima M."/>
            <person name="Ueno N."/>
            <person name="Matsuda Y."/>
            <person name="Veenstra G.J."/>
            <person name="Fujiyama A."/>
            <person name="Harland R.M."/>
            <person name="Taira M."/>
            <person name="Rokhsar D.S."/>
        </authorList>
    </citation>
    <scope>NUCLEOTIDE SEQUENCE [LARGE SCALE GENOMIC DNA]</scope>
    <source>
        <strain evidence="4">J</strain>
    </source>
</reference>
<evidence type="ECO:0000256" key="2">
    <source>
        <dbReference type="SAM" id="MobiDB-lite"/>
    </source>
</evidence>
<accession>A0A974CSG9</accession>
<dbReference type="EMBL" id="CM004475">
    <property type="protein sequence ID" value="OCT78012.1"/>
    <property type="molecule type" value="Genomic_DNA"/>
</dbReference>
<feature type="coiled-coil region" evidence="1">
    <location>
        <begin position="110"/>
        <end position="164"/>
    </location>
</feature>
<evidence type="ECO:0000313" key="3">
    <source>
        <dbReference type="EMBL" id="OCT78012.1"/>
    </source>
</evidence>
<gene>
    <name evidence="3" type="ORF">XELAEV_18029107mg</name>
</gene>